<keyword evidence="1" id="KW-0648">Protein biosynthesis</keyword>
<dbReference type="EMBL" id="CM039172">
    <property type="protein sequence ID" value="KAH9775265.1"/>
    <property type="molecule type" value="Genomic_DNA"/>
</dbReference>
<gene>
    <name evidence="1" type="ORF">KPL71_006357</name>
</gene>
<keyword evidence="2" id="KW-1185">Reference proteome</keyword>
<proteinExistence type="predicted"/>
<organism evidence="1 2">
    <name type="scientific">Citrus sinensis</name>
    <name type="common">Sweet orange</name>
    <name type="synonym">Citrus aurantium var. sinensis</name>
    <dbReference type="NCBI Taxonomy" id="2711"/>
    <lineage>
        <taxon>Eukaryota</taxon>
        <taxon>Viridiplantae</taxon>
        <taxon>Streptophyta</taxon>
        <taxon>Embryophyta</taxon>
        <taxon>Tracheophyta</taxon>
        <taxon>Spermatophyta</taxon>
        <taxon>Magnoliopsida</taxon>
        <taxon>eudicotyledons</taxon>
        <taxon>Gunneridae</taxon>
        <taxon>Pentapetalae</taxon>
        <taxon>rosids</taxon>
        <taxon>malvids</taxon>
        <taxon>Sapindales</taxon>
        <taxon>Rutaceae</taxon>
        <taxon>Aurantioideae</taxon>
        <taxon>Citrus</taxon>
    </lineage>
</organism>
<dbReference type="Proteomes" id="UP000829398">
    <property type="component" value="Chromosome 3"/>
</dbReference>
<evidence type="ECO:0000313" key="1">
    <source>
        <dbReference type="EMBL" id="KAH9775265.1"/>
    </source>
</evidence>
<sequence length="141" mass="16209">MLQLSCNLHRPSQPLLLPRHYLSPISFPINSHVKFNVNKEFVKITKIWTAIGAKKGGDRSSEEGANSEKWVHEGFITESLPNGMFRVRLDNEDLILGYISGKIRQNFIRVLPGDRVRVEVSRYDTSKGRIIYRLRNKISSD</sequence>
<reference evidence="2" key="1">
    <citation type="journal article" date="2023" name="Hortic. Res.">
        <title>A chromosome-level phased genome enabling allele-level studies in sweet orange: a case study on citrus Huanglongbing tolerance.</title>
        <authorList>
            <person name="Wu B."/>
            <person name="Yu Q."/>
            <person name="Deng Z."/>
            <person name="Duan Y."/>
            <person name="Luo F."/>
            <person name="Gmitter F. Jr."/>
        </authorList>
    </citation>
    <scope>NUCLEOTIDE SEQUENCE [LARGE SCALE GENOMIC DNA]</scope>
    <source>
        <strain evidence="2">cv. Valencia</strain>
    </source>
</reference>
<name>A0ACB8LPZ3_CITSI</name>
<accession>A0ACB8LPZ3</accession>
<protein>
    <submittedName>
        <fullName evidence="1">Translation initiation factor IF-1</fullName>
    </submittedName>
</protein>
<comment type="caution">
    <text evidence="1">The sequence shown here is derived from an EMBL/GenBank/DDBJ whole genome shotgun (WGS) entry which is preliminary data.</text>
</comment>
<evidence type="ECO:0000313" key="2">
    <source>
        <dbReference type="Proteomes" id="UP000829398"/>
    </source>
</evidence>
<keyword evidence="1" id="KW-0396">Initiation factor</keyword>